<feature type="chain" id="PRO_5008103196" description="Ubiquitin 3 binding protein But2 C-terminal domain-containing protein" evidence="1">
    <location>
        <begin position="19"/>
        <end position="195"/>
    </location>
</feature>
<evidence type="ECO:0000313" key="3">
    <source>
        <dbReference type="Proteomes" id="UP000078240"/>
    </source>
</evidence>
<sequence length="195" mass="20366">MKSSTIAILAAAATGTIAAPSKIYARNGTTTTSNFILPNAMAVHSINSNANTPSTQIQTIRLGDVETSTLVSFVIPSTATGTCKTHISAGRLGSGDKVQGSQIVDIFSTLLTDINTTPSGNQRNLGLGRLRFNGATNEFDFDARDVQPTIQTFPCPAGKTLQWEIVAVGESDEVIIGQDFTSSGSGVPNGISIEF</sequence>
<evidence type="ECO:0000256" key="1">
    <source>
        <dbReference type="SAM" id="SignalP"/>
    </source>
</evidence>
<proteinExistence type="predicted"/>
<accession>A0A179H0K8</accession>
<dbReference type="AlphaFoldDB" id="A0A179H0K8"/>
<gene>
    <name evidence="2" type="ORF">VFPBJ_02542</name>
</gene>
<protein>
    <recommendedName>
        <fullName evidence="4">Ubiquitin 3 binding protein But2 C-terminal domain-containing protein</fullName>
    </recommendedName>
</protein>
<feature type="signal peptide" evidence="1">
    <location>
        <begin position="1"/>
        <end position="18"/>
    </location>
</feature>
<dbReference type="Proteomes" id="UP000078240">
    <property type="component" value="Unassembled WGS sequence"/>
</dbReference>
<comment type="caution">
    <text evidence="2">The sequence shown here is derived from an EMBL/GenBank/DDBJ whole genome shotgun (WGS) entry which is preliminary data.</text>
</comment>
<reference evidence="2 3" key="1">
    <citation type="submission" date="2016-01" db="EMBL/GenBank/DDBJ databases">
        <title>Biosynthesis of antibiotic leucinostatins and their inhibition on Phytophthora in bio-control Purpureocillium lilacinum.</title>
        <authorList>
            <person name="Wang G."/>
            <person name="Liu Z."/>
            <person name="Lin R."/>
            <person name="Li E."/>
            <person name="Mao Z."/>
            <person name="Ling J."/>
            <person name="Yin W."/>
            <person name="Xie B."/>
        </authorList>
    </citation>
    <scope>NUCLEOTIDE SEQUENCE [LARGE SCALE GENOMIC DNA]</scope>
    <source>
        <strain evidence="2">PLBJ-1</strain>
    </source>
</reference>
<evidence type="ECO:0008006" key="4">
    <source>
        <dbReference type="Google" id="ProtNLM"/>
    </source>
</evidence>
<organism evidence="2 3">
    <name type="scientific">Purpureocillium lilacinum</name>
    <name type="common">Paecilomyces lilacinus</name>
    <dbReference type="NCBI Taxonomy" id="33203"/>
    <lineage>
        <taxon>Eukaryota</taxon>
        <taxon>Fungi</taxon>
        <taxon>Dikarya</taxon>
        <taxon>Ascomycota</taxon>
        <taxon>Pezizomycotina</taxon>
        <taxon>Sordariomycetes</taxon>
        <taxon>Hypocreomycetidae</taxon>
        <taxon>Hypocreales</taxon>
        <taxon>Ophiocordycipitaceae</taxon>
        <taxon>Purpureocillium</taxon>
    </lineage>
</organism>
<evidence type="ECO:0000313" key="2">
    <source>
        <dbReference type="EMBL" id="OAQ83775.1"/>
    </source>
</evidence>
<name>A0A179H0K8_PURLI</name>
<dbReference type="EMBL" id="LSBH01000002">
    <property type="protein sequence ID" value="OAQ83775.1"/>
    <property type="molecule type" value="Genomic_DNA"/>
</dbReference>
<keyword evidence="1" id="KW-0732">Signal</keyword>